<feature type="compositionally biased region" description="Polar residues" evidence="1">
    <location>
        <begin position="438"/>
        <end position="447"/>
    </location>
</feature>
<evidence type="ECO:0000313" key="2">
    <source>
        <dbReference type="EMBL" id="PPR04009.1"/>
    </source>
</evidence>
<sequence>MPLDWTRRTESLSRVHSFSISKRRKPSRPEIPDFPTDDAPVSQLHDELLDDTDSVVQVETPNEPFKPFDTLPLELQLEIFSHCLPPSPSFDPNEAPLLIARVCRTWRTVVLSTPRLWSTFEVEITGSPGGTVSAYDLHIMSTMKHWLQRSKNYPLSVRVSHIPSSRIHDPRSAELLSLLIPEIRRWRHVELLIPAASIRPLQTSLPEGFPSLRSLTLQLKGFWATEPALDLSLLNIPWHQLTTLNLQLEQNHLLTLDQYLHILEQTENLRDCTIGAQCILASDTESTVSLTRLESLQLTLHEPMESSPGHSPESSLVNFLNSLSMSKLHTLKIGWLMTSPEGVWQTVHSDVLTILSHIASSLRVLSIAYLPVKEHQLLEYLTLLPELSDLELRFSLSARDYDPITDRFLSALAVPSDSRNPSYPASPLSDDDTALSPRRSSTNQGNTDRGLVPLLQSLHVESSGNQYTHTELVSMIQSRWDAVRARPRESHSDTSRIPSFYFLSMNPISSALEKRIMAWNAEGLNVTIDSVSLR</sequence>
<dbReference type="OrthoDB" id="3251489at2759"/>
<keyword evidence="3" id="KW-1185">Reference proteome</keyword>
<proteinExistence type="predicted"/>
<accession>A0A409YLQ5</accession>
<name>A0A409YLQ5_9AGAR</name>
<dbReference type="InParanoid" id="A0A409YLQ5"/>
<organism evidence="2 3">
    <name type="scientific">Panaeolus cyanescens</name>
    <dbReference type="NCBI Taxonomy" id="181874"/>
    <lineage>
        <taxon>Eukaryota</taxon>
        <taxon>Fungi</taxon>
        <taxon>Dikarya</taxon>
        <taxon>Basidiomycota</taxon>
        <taxon>Agaricomycotina</taxon>
        <taxon>Agaricomycetes</taxon>
        <taxon>Agaricomycetidae</taxon>
        <taxon>Agaricales</taxon>
        <taxon>Agaricineae</taxon>
        <taxon>Galeropsidaceae</taxon>
        <taxon>Panaeolus</taxon>
    </lineage>
</organism>
<dbReference type="Proteomes" id="UP000284842">
    <property type="component" value="Unassembled WGS sequence"/>
</dbReference>
<dbReference type="STRING" id="181874.A0A409YLQ5"/>
<dbReference type="EMBL" id="NHTK01000999">
    <property type="protein sequence ID" value="PPR04009.1"/>
    <property type="molecule type" value="Genomic_DNA"/>
</dbReference>
<gene>
    <name evidence="2" type="ORF">CVT24_010502</name>
</gene>
<dbReference type="Gene3D" id="1.20.1280.50">
    <property type="match status" value="1"/>
</dbReference>
<dbReference type="InterPro" id="IPR036047">
    <property type="entry name" value="F-box-like_dom_sf"/>
</dbReference>
<reference evidence="2 3" key="1">
    <citation type="journal article" date="2018" name="Evol. Lett.">
        <title>Horizontal gene cluster transfer increased hallucinogenic mushroom diversity.</title>
        <authorList>
            <person name="Reynolds H.T."/>
            <person name="Vijayakumar V."/>
            <person name="Gluck-Thaler E."/>
            <person name="Korotkin H.B."/>
            <person name="Matheny P.B."/>
            <person name="Slot J.C."/>
        </authorList>
    </citation>
    <scope>NUCLEOTIDE SEQUENCE [LARGE SCALE GENOMIC DNA]</scope>
    <source>
        <strain evidence="2 3">2629</strain>
    </source>
</reference>
<feature type="region of interest" description="Disordered" evidence="1">
    <location>
        <begin position="416"/>
        <end position="449"/>
    </location>
</feature>
<dbReference type="AlphaFoldDB" id="A0A409YLQ5"/>
<comment type="caution">
    <text evidence="2">The sequence shown here is derived from an EMBL/GenBank/DDBJ whole genome shotgun (WGS) entry which is preliminary data.</text>
</comment>
<protein>
    <submittedName>
        <fullName evidence="2">Uncharacterized protein</fullName>
    </submittedName>
</protein>
<evidence type="ECO:0000256" key="1">
    <source>
        <dbReference type="SAM" id="MobiDB-lite"/>
    </source>
</evidence>
<dbReference type="SUPFAM" id="SSF81383">
    <property type="entry name" value="F-box domain"/>
    <property type="match status" value="1"/>
</dbReference>
<evidence type="ECO:0000313" key="3">
    <source>
        <dbReference type="Proteomes" id="UP000284842"/>
    </source>
</evidence>
<feature type="region of interest" description="Disordered" evidence="1">
    <location>
        <begin position="19"/>
        <end position="41"/>
    </location>
</feature>